<evidence type="ECO:0000259" key="14">
    <source>
        <dbReference type="Pfam" id="PF22528"/>
    </source>
</evidence>
<dbReference type="PANTHER" id="PTHR11006:SF10">
    <property type="entry name" value="HISTONE-ARGININE METHYLTRANSFERASE CARMER-RELATED"/>
    <property type="match status" value="1"/>
</dbReference>
<feature type="region of interest" description="Disordered" evidence="13">
    <location>
        <begin position="65"/>
        <end position="84"/>
    </location>
</feature>
<evidence type="ECO:0000256" key="2">
    <source>
        <dbReference type="ARBA" id="ARBA00004496"/>
    </source>
</evidence>
<dbReference type="SUPFAM" id="SSF53335">
    <property type="entry name" value="S-adenosyl-L-methionine-dependent methyltransferases"/>
    <property type="match status" value="1"/>
</dbReference>
<comment type="catalytic activity">
    <reaction evidence="12">
        <text>L-arginyl-[protein] + 2 S-adenosyl-L-methionine = N(omega),N(omega)-dimethyl-L-arginyl-[protein] + 2 S-adenosyl-L-homocysteine + 2 H(+)</text>
        <dbReference type="Rhea" id="RHEA:48096"/>
        <dbReference type="Rhea" id="RHEA-COMP:10532"/>
        <dbReference type="Rhea" id="RHEA-COMP:11991"/>
        <dbReference type="ChEBI" id="CHEBI:15378"/>
        <dbReference type="ChEBI" id="CHEBI:29965"/>
        <dbReference type="ChEBI" id="CHEBI:57856"/>
        <dbReference type="ChEBI" id="CHEBI:59789"/>
        <dbReference type="ChEBI" id="CHEBI:61897"/>
        <dbReference type="EC" id="2.1.1.319"/>
    </reaction>
</comment>
<dbReference type="GO" id="GO:0005634">
    <property type="term" value="C:nucleus"/>
    <property type="evidence" value="ECO:0007669"/>
    <property type="project" value="UniProtKB-SubCell"/>
</dbReference>
<dbReference type="OrthoDB" id="7848332at2759"/>
<keyword evidence="9" id="KW-0805">Transcription regulation</keyword>
<dbReference type="EC" id="2.1.1.319" evidence="3"/>
<dbReference type="InterPro" id="IPR029063">
    <property type="entry name" value="SAM-dependent_MTases_sf"/>
</dbReference>
<dbReference type="GO" id="GO:0032259">
    <property type="term" value="P:methylation"/>
    <property type="evidence" value="ECO:0007669"/>
    <property type="project" value="UniProtKB-KW"/>
</dbReference>
<evidence type="ECO:0000256" key="1">
    <source>
        <dbReference type="ARBA" id="ARBA00004123"/>
    </source>
</evidence>
<keyword evidence="8" id="KW-0156">Chromatin regulator</keyword>
<dbReference type="AlphaFoldDB" id="A0A3P7LPT0"/>
<dbReference type="InterPro" id="IPR025799">
    <property type="entry name" value="Arg_MeTrfase"/>
</dbReference>
<proteinExistence type="predicted"/>
<keyword evidence="11" id="KW-0539">Nucleus</keyword>
<dbReference type="GO" id="GO:0035242">
    <property type="term" value="F:protein-arginine omega-N asymmetric methyltransferase activity"/>
    <property type="evidence" value="ECO:0007669"/>
    <property type="project" value="UniProtKB-EC"/>
</dbReference>
<evidence type="ECO:0000256" key="5">
    <source>
        <dbReference type="ARBA" id="ARBA00022603"/>
    </source>
</evidence>
<evidence type="ECO:0000256" key="12">
    <source>
        <dbReference type="ARBA" id="ARBA00049086"/>
    </source>
</evidence>
<evidence type="ECO:0000256" key="8">
    <source>
        <dbReference type="ARBA" id="ARBA00022853"/>
    </source>
</evidence>
<evidence type="ECO:0000256" key="13">
    <source>
        <dbReference type="SAM" id="MobiDB-lite"/>
    </source>
</evidence>
<gene>
    <name evidence="15" type="ORF">DILT_LOCUS8804</name>
</gene>
<dbReference type="Proteomes" id="UP000281553">
    <property type="component" value="Unassembled WGS sequence"/>
</dbReference>
<keyword evidence="6" id="KW-0808">Transferase</keyword>
<dbReference type="Pfam" id="PF22528">
    <property type="entry name" value="PRMT_C"/>
    <property type="match status" value="1"/>
</dbReference>
<evidence type="ECO:0000256" key="4">
    <source>
        <dbReference type="ARBA" id="ARBA00022490"/>
    </source>
</evidence>
<evidence type="ECO:0000256" key="10">
    <source>
        <dbReference type="ARBA" id="ARBA00023163"/>
    </source>
</evidence>
<keyword evidence="5" id="KW-0489">Methyltransferase</keyword>
<dbReference type="EMBL" id="UYRU01055225">
    <property type="protein sequence ID" value="VDN12973.1"/>
    <property type="molecule type" value="Genomic_DNA"/>
</dbReference>
<accession>A0A3P7LPT0</accession>
<keyword evidence="10" id="KW-0804">Transcription</keyword>
<feature type="domain" description="Protein arginine N-methyltransferase" evidence="14">
    <location>
        <begin position="116"/>
        <end position="218"/>
    </location>
</feature>
<evidence type="ECO:0000256" key="7">
    <source>
        <dbReference type="ARBA" id="ARBA00022691"/>
    </source>
</evidence>
<dbReference type="InterPro" id="IPR055135">
    <property type="entry name" value="PRMT_dom"/>
</dbReference>
<evidence type="ECO:0000313" key="15">
    <source>
        <dbReference type="EMBL" id="VDN12973.1"/>
    </source>
</evidence>
<sequence length="291" mass="32551">MATHCNTLVQSNKLAGRIAVISGKIEDIVLPEPVDVIISEPMDYMPYNERMLESYVHARKFLAPQHRHSHNRNKGDGQQPDSREDTIMREEGKSETDDEDSTVAEPKPGVMFPSVAQLFVAPFSDEALFAEQHTKANFWYQQSFHGMDLSALRNSAIAEYFNQPVVDTFDIGLCPAAPRVHKVDFRTVKESELAEITIPLHFQIDQCSTIHGLAFWFDSYDVDIELVIPESDTKITNELDLKNPHFRYTGYQPPPPPGSHTKSPTETYYANLQAAAVAAATTATATDGLIQ</sequence>
<evidence type="ECO:0000256" key="6">
    <source>
        <dbReference type="ARBA" id="ARBA00022679"/>
    </source>
</evidence>
<keyword evidence="16" id="KW-1185">Reference proteome</keyword>
<evidence type="ECO:0000313" key="16">
    <source>
        <dbReference type="Proteomes" id="UP000281553"/>
    </source>
</evidence>
<comment type="subcellular location">
    <subcellularLocation>
        <location evidence="2">Cytoplasm</location>
    </subcellularLocation>
    <subcellularLocation>
        <location evidence="1">Nucleus</location>
    </subcellularLocation>
</comment>
<dbReference type="GO" id="GO:0005737">
    <property type="term" value="C:cytoplasm"/>
    <property type="evidence" value="ECO:0007669"/>
    <property type="project" value="UniProtKB-SubCell"/>
</dbReference>
<reference evidence="15 16" key="1">
    <citation type="submission" date="2018-11" db="EMBL/GenBank/DDBJ databases">
        <authorList>
            <consortium name="Pathogen Informatics"/>
        </authorList>
    </citation>
    <scope>NUCLEOTIDE SEQUENCE [LARGE SCALE GENOMIC DNA]</scope>
</reference>
<keyword evidence="7" id="KW-0949">S-adenosyl-L-methionine</keyword>
<evidence type="ECO:0000256" key="3">
    <source>
        <dbReference type="ARBA" id="ARBA00011925"/>
    </source>
</evidence>
<dbReference type="GO" id="GO:0070611">
    <property type="term" value="F:histone H3R2 methyltransferase activity"/>
    <property type="evidence" value="ECO:0007669"/>
    <property type="project" value="TreeGrafter"/>
</dbReference>
<organism evidence="15 16">
    <name type="scientific">Dibothriocephalus latus</name>
    <name type="common">Fish tapeworm</name>
    <name type="synonym">Diphyllobothrium latum</name>
    <dbReference type="NCBI Taxonomy" id="60516"/>
    <lineage>
        <taxon>Eukaryota</taxon>
        <taxon>Metazoa</taxon>
        <taxon>Spiralia</taxon>
        <taxon>Lophotrochozoa</taxon>
        <taxon>Platyhelminthes</taxon>
        <taxon>Cestoda</taxon>
        <taxon>Eucestoda</taxon>
        <taxon>Diphyllobothriidea</taxon>
        <taxon>Diphyllobothriidae</taxon>
        <taxon>Dibothriocephalus</taxon>
    </lineage>
</organism>
<dbReference type="Gene3D" id="3.40.50.150">
    <property type="entry name" value="Vaccinia Virus protein VP39"/>
    <property type="match status" value="1"/>
</dbReference>
<keyword evidence="4" id="KW-0963">Cytoplasm</keyword>
<feature type="non-terminal residue" evidence="15">
    <location>
        <position position="291"/>
    </location>
</feature>
<evidence type="ECO:0000256" key="11">
    <source>
        <dbReference type="ARBA" id="ARBA00023242"/>
    </source>
</evidence>
<protein>
    <recommendedName>
        <fullName evidence="3">type I protein arginine methyltransferase</fullName>
        <ecNumber evidence="3">2.1.1.319</ecNumber>
    </recommendedName>
</protein>
<dbReference type="Gene3D" id="2.70.160.11">
    <property type="entry name" value="Hnrnp arginine n-methyltransferase1"/>
    <property type="match status" value="1"/>
</dbReference>
<evidence type="ECO:0000256" key="9">
    <source>
        <dbReference type="ARBA" id="ARBA00023015"/>
    </source>
</evidence>
<name>A0A3P7LPT0_DIBLA</name>
<dbReference type="PANTHER" id="PTHR11006">
    <property type="entry name" value="PROTEIN ARGININE N-METHYLTRANSFERASE"/>
    <property type="match status" value="1"/>
</dbReference>